<comment type="caution">
    <text evidence="3">The sequence shown here is derived from an EMBL/GenBank/DDBJ whole genome shotgun (WGS) entry which is preliminary data.</text>
</comment>
<dbReference type="EMBL" id="QGMK01001964">
    <property type="protein sequence ID" value="TVY62709.1"/>
    <property type="molecule type" value="Genomic_DNA"/>
</dbReference>
<feature type="compositionally biased region" description="Gly residues" evidence="1">
    <location>
        <begin position="232"/>
        <end position="243"/>
    </location>
</feature>
<dbReference type="AlphaFoldDB" id="A0A8T9BZ12"/>
<organism evidence="3 4">
    <name type="scientific">Lachnellula suecica</name>
    <dbReference type="NCBI Taxonomy" id="602035"/>
    <lineage>
        <taxon>Eukaryota</taxon>
        <taxon>Fungi</taxon>
        <taxon>Dikarya</taxon>
        <taxon>Ascomycota</taxon>
        <taxon>Pezizomycotina</taxon>
        <taxon>Leotiomycetes</taxon>
        <taxon>Helotiales</taxon>
        <taxon>Lachnaceae</taxon>
        <taxon>Lachnellula</taxon>
    </lineage>
</organism>
<evidence type="ECO:0000313" key="4">
    <source>
        <dbReference type="Proteomes" id="UP000469558"/>
    </source>
</evidence>
<feature type="region of interest" description="Disordered" evidence="1">
    <location>
        <begin position="349"/>
        <end position="368"/>
    </location>
</feature>
<feature type="region of interest" description="Disordered" evidence="1">
    <location>
        <begin position="180"/>
        <end position="266"/>
    </location>
</feature>
<feature type="region of interest" description="Disordered" evidence="1">
    <location>
        <begin position="401"/>
        <end position="497"/>
    </location>
</feature>
<accession>A0A8T9BZ12</accession>
<keyword evidence="2" id="KW-1133">Transmembrane helix</keyword>
<gene>
    <name evidence="3" type="ORF">LSUE1_G009243</name>
</gene>
<feature type="compositionally biased region" description="Pro residues" evidence="1">
    <location>
        <begin position="460"/>
        <end position="472"/>
    </location>
</feature>
<name>A0A8T9BZ12_9HELO</name>
<keyword evidence="2" id="KW-0812">Transmembrane</keyword>
<dbReference type="OrthoDB" id="5421784at2759"/>
<feature type="region of interest" description="Disordered" evidence="1">
    <location>
        <begin position="1"/>
        <end position="54"/>
    </location>
</feature>
<feature type="compositionally biased region" description="Basic residues" evidence="1">
    <location>
        <begin position="28"/>
        <end position="47"/>
    </location>
</feature>
<keyword evidence="2" id="KW-0472">Membrane</keyword>
<feature type="transmembrane region" description="Helical" evidence="2">
    <location>
        <begin position="271"/>
        <end position="293"/>
    </location>
</feature>
<feature type="compositionally biased region" description="Low complexity" evidence="1">
    <location>
        <begin position="180"/>
        <end position="231"/>
    </location>
</feature>
<feature type="compositionally biased region" description="Low complexity" evidence="1">
    <location>
        <begin position="244"/>
        <end position="266"/>
    </location>
</feature>
<evidence type="ECO:0000256" key="1">
    <source>
        <dbReference type="SAM" id="MobiDB-lite"/>
    </source>
</evidence>
<evidence type="ECO:0000313" key="3">
    <source>
        <dbReference type="EMBL" id="TVY62709.1"/>
    </source>
</evidence>
<protein>
    <submittedName>
        <fullName evidence="3">Uncharacterized protein</fullName>
    </submittedName>
</protein>
<dbReference type="Proteomes" id="UP000469558">
    <property type="component" value="Unassembled WGS sequence"/>
</dbReference>
<proteinExistence type="predicted"/>
<feature type="compositionally biased region" description="Polar residues" evidence="1">
    <location>
        <begin position="351"/>
        <end position="366"/>
    </location>
</feature>
<sequence>MSDDTITPEPSLVLAGQENAHREQQQQQHHHEHDHRRHQLRHNHQHRREAGTTVQDISSVVTEVVATVSYLQQIDVDSKGSTFSVQTVLASPTASTTDASTSASAALATTTPAASSYVSEIGFAASSTNSTQSLISSSSQQITLSEASSSAALSSATTFSNSSTSSTSLSSSSRSSLTYLTSSSSTDSSTSSSSSSSLSSTSSSTSSESSSTTSTSSLYSPSSSSYQPTSTGAGGIGAGGTGATSGATPSSTGGSGNNSDSGSATSTTPQVLGGVLGGLAGLALIGFLLLLLIKWYRRKHSMLPLGNGNEGSITDQVRDAPPSQPSGGMVQRRSLAFAVPAALASLAGYNKRSSQRTQGTVSSTAGSERGFYRVSGRKLPSVLQTGGDGYGGGVPGVHDSTMSGSSFYRDSTGFYGGPGSPPPSSVPFAPERDRDSGVPVMRPSPARTPVTEHGPFGPSVVPPPPTLTPPPPRRPDGLGRSHPSQDGSHASRFTEEV</sequence>
<reference evidence="3 4" key="1">
    <citation type="submission" date="2018-05" db="EMBL/GenBank/DDBJ databases">
        <title>Genome sequencing and assembly of the regulated plant pathogen Lachnellula willkommii and related sister species for the development of diagnostic species identification markers.</title>
        <authorList>
            <person name="Giroux E."/>
            <person name="Bilodeau G."/>
        </authorList>
    </citation>
    <scope>NUCLEOTIDE SEQUENCE [LARGE SCALE GENOMIC DNA]</scope>
    <source>
        <strain evidence="3 4">CBS 268.59</strain>
    </source>
</reference>
<keyword evidence="4" id="KW-1185">Reference proteome</keyword>
<evidence type="ECO:0000256" key="2">
    <source>
        <dbReference type="SAM" id="Phobius"/>
    </source>
</evidence>